<gene>
    <name evidence="1" type="ORF">CSSPJE1EN2_LOCUS4109</name>
</gene>
<protein>
    <recommendedName>
        <fullName evidence="3">Endonuclease/exonuclease/phosphatase domain-containing protein</fullName>
    </recommendedName>
</protein>
<dbReference type="EMBL" id="OZ023712">
    <property type="protein sequence ID" value="CAK9861114.1"/>
    <property type="molecule type" value="Genomic_DNA"/>
</dbReference>
<evidence type="ECO:0000313" key="1">
    <source>
        <dbReference type="EMBL" id="CAK9861114.1"/>
    </source>
</evidence>
<accession>A0ABP1AEZ0</accession>
<name>A0ABP1AEZ0_9BRYO</name>
<evidence type="ECO:0000313" key="2">
    <source>
        <dbReference type="Proteomes" id="UP001497522"/>
    </source>
</evidence>
<dbReference type="Proteomes" id="UP001497522">
    <property type="component" value="Chromosome 11"/>
</dbReference>
<reference evidence="1" key="1">
    <citation type="submission" date="2024-03" db="EMBL/GenBank/DDBJ databases">
        <authorList>
            <consortium name="ELIXIR-Norway"/>
            <consortium name="Elixir Norway"/>
        </authorList>
    </citation>
    <scope>NUCLEOTIDE SEQUENCE</scope>
</reference>
<organism evidence="1 2">
    <name type="scientific">Sphagnum jensenii</name>
    <dbReference type="NCBI Taxonomy" id="128206"/>
    <lineage>
        <taxon>Eukaryota</taxon>
        <taxon>Viridiplantae</taxon>
        <taxon>Streptophyta</taxon>
        <taxon>Embryophyta</taxon>
        <taxon>Bryophyta</taxon>
        <taxon>Sphagnophytina</taxon>
        <taxon>Sphagnopsida</taxon>
        <taxon>Sphagnales</taxon>
        <taxon>Sphagnaceae</taxon>
        <taxon>Sphagnum</taxon>
    </lineage>
</organism>
<sequence length="276" mass="29959">MAGQHVSVVIAYSPTDLVDASVKDAFHMLLFGCLKVVPPVDKVVLLGDFNVELGGGWQSSNGMVGHHHLHHNDVSFDNRERLWIRRRLLGSAWPTPSSCTDLAIWAPGATLAPSAVVLRDRPQAAADFCSLLRNRFALLSLALLDLEAEWSTLERELYEAAGRVVGKAHPARRHKPGLTQATLALVAGKHQWLESTRPIKQAKVAENLQRAGHLRQWAQQVKSMAGVAPGRGVPGCILNNAGVPLHTLQAILDRFGEHFAGVLGGGVDISPMTHYD</sequence>
<evidence type="ECO:0008006" key="3">
    <source>
        <dbReference type="Google" id="ProtNLM"/>
    </source>
</evidence>
<proteinExistence type="predicted"/>
<keyword evidence="2" id="KW-1185">Reference proteome</keyword>